<dbReference type="SUPFAM" id="SSF57716">
    <property type="entry name" value="Glucocorticoid receptor-like (DNA-binding domain)"/>
    <property type="match status" value="2"/>
</dbReference>
<dbReference type="Gene3D" id="2.10.110.10">
    <property type="entry name" value="Cysteine Rich Protein"/>
    <property type="match status" value="2"/>
</dbReference>
<keyword evidence="7 9" id="KW-0371">Homeobox</keyword>
<dbReference type="GO" id="GO:0030182">
    <property type="term" value="P:neuron differentiation"/>
    <property type="evidence" value="ECO:0007669"/>
    <property type="project" value="TreeGrafter"/>
</dbReference>
<feature type="non-terminal residue" evidence="15">
    <location>
        <position position="1"/>
    </location>
</feature>
<keyword evidence="5 10" id="KW-0440">LIM domain</keyword>
<evidence type="ECO:0000313" key="15">
    <source>
        <dbReference type="EMBL" id="NWX06583.1"/>
    </source>
</evidence>
<sequence length="427" mass="46981">MQVLGSCRDPDNCQQQPPLGASSSASSAMLFHSLSGSEMHGVIDEMDRRTKSEAPAISSAIDRGETETTMPSISSDRAALCAGCGGKISDRYYLLAVDKQWHMRCLKCCECKLNLESELTCFSKDGSIYCKEDYYRRFSVQRCARCHLGISASEMVMRARDLVYHLNCFTCTTCNKMLTTGDHFGMKDNLVYCRLHFETLIQGEYQVHFNHADVAAGKGPALGAGSASTLGLPYYNGVGTVQKGRPRKRKSPGPGADLAAYNAALSCNENDGDHLDRDQQYPSNQKTKRMRTSFKHHQLRTMKSYFAINHNPDAKDLKQLAQKTGLTKRVLQVWFQNARAKFRRNLLRQENTGVDKTSDSTLQAGTPSGPASEISNASMSPSSTPTTLTDLTNPTMPTVTSVLTAVPGSLEVHESRSPSQTTLTNLF</sequence>
<evidence type="ECO:0000256" key="3">
    <source>
        <dbReference type="ARBA" id="ARBA00022737"/>
    </source>
</evidence>
<feature type="compositionally biased region" description="Low complexity" evidence="12">
    <location>
        <begin position="378"/>
        <end position="394"/>
    </location>
</feature>
<dbReference type="SMART" id="SM00389">
    <property type="entry name" value="HOX"/>
    <property type="match status" value="1"/>
</dbReference>
<dbReference type="CDD" id="cd09469">
    <property type="entry name" value="LIM1_Lhx2"/>
    <property type="match status" value="1"/>
</dbReference>
<evidence type="ECO:0000256" key="6">
    <source>
        <dbReference type="ARBA" id="ARBA00023125"/>
    </source>
</evidence>
<keyword evidence="2 10" id="KW-0479">Metal-binding</keyword>
<dbReference type="Gene3D" id="1.10.10.60">
    <property type="entry name" value="Homeodomain-like"/>
    <property type="match status" value="1"/>
</dbReference>
<dbReference type="InterPro" id="IPR017970">
    <property type="entry name" value="Homeobox_CS"/>
</dbReference>
<dbReference type="InterPro" id="IPR050453">
    <property type="entry name" value="LIM_Homeobox_TF"/>
</dbReference>
<dbReference type="InterPro" id="IPR009057">
    <property type="entry name" value="Homeodomain-like_sf"/>
</dbReference>
<dbReference type="PROSITE" id="PS00478">
    <property type="entry name" value="LIM_DOMAIN_1"/>
    <property type="match status" value="1"/>
</dbReference>
<dbReference type="GO" id="GO:0000977">
    <property type="term" value="F:RNA polymerase II transcription regulatory region sequence-specific DNA binding"/>
    <property type="evidence" value="ECO:0007669"/>
    <property type="project" value="TreeGrafter"/>
</dbReference>
<gene>
    <name evidence="15" type="primary">Lhx2</name>
    <name evidence="15" type="ORF">CALNIC_R00540</name>
</gene>
<feature type="domain" description="LIM zinc-binding" evidence="13">
    <location>
        <begin position="141"/>
        <end position="203"/>
    </location>
</feature>
<evidence type="ECO:0000256" key="2">
    <source>
        <dbReference type="ARBA" id="ARBA00022723"/>
    </source>
</evidence>
<dbReference type="InterPro" id="IPR001781">
    <property type="entry name" value="Znf_LIM"/>
</dbReference>
<evidence type="ECO:0000259" key="14">
    <source>
        <dbReference type="PROSITE" id="PS50071"/>
    </source>
</evidence>
<dbReference type="FunFam" id="2.10.110.10:FF:000033">
    <property type="entry name" value="LIM/homeobox protein Lhx9 isoform X2"/>
    <property type="match status" value="1"/>
</dbReference>
<feature type="region of interest" description="Disordered" evidence="12">
    <location>
        <begin position="349"/>
        <end position="394"/>
    </location>
</feature>
<feature type="non-terminal residue" evidence="15">
    <location>
        <position position="427"/>
    </location>
</feature>
<accession>A0A7K6T817</accession>
<keyword evidence="3" id="KW-0677">Repeat</keyword>
<evidence type="ECO:0000256" key="4">
    <source>
        <dbReference type="ARBA" id="ARBA00022833"/>
    </source>
</evidence>
<evidence type="ECO:0000256" key="8">
    <source>
        <dbReference type="ARBA" id="ARBA00023242"/>
    </source>
</evidence>
<dbReference type="GO" id="GO:0000981">
    <property type="term" value="F:DNA-binding transcription factor activity, RNA polymerase II-specific"/>
    <property type="evidence" value="ECO:0007669"/>
    <property type="project" value="InterPro"/>
</dbReference>
<feature type="domain" description="Homeobox" evidence="14">
    <location>
        <begin position="285"/>
        <end position="345"/>
    </location>
</feature>
<feature type="region of interest" description="Disordered" evidence="12">
    <location>
        <begin position="269"/>
        <end position="294"/>
    </location>
</feature>
<keyword evidence="16" id="KW-1185">Reference proteome</keyword>
<dbReference type="GO" id="GO:0005634">
    <property type="term" value="C:nucleus"/>
    <property type="evidence" value="ECO:0007669"/>
    <property type="project" value="UniProtKB-SubCell"/>
</dbReference>
<feature type="region of interest" description="Disordered" evidence="12">
    <location>
        <begin position="1"/>
        <end position="24"/>
    </location>
</feature>
<keyword evidence="8 9" id="KW-0539">Nucleus</keyword>
<reference evidence="15 16" key="1">
    <citation type="submission" date="2019-09" db="EMBL/GenBank/DDBJ databases">
        <title>Bird 10,000 Genomes (B10K) Project - Family phase.</title>
        <authorList>
            <person name="Zhang G."/>
        </authorList>
    </citation>
    <scope>NUCLEOTIDE SEQUENCE [LARGE SCALE GENOMIC DNA]</scope>
    <source>
        <strain evidence="15">OUT-0007</strain>
        <tissue evidence="15">Blood</tissue>
    </source>
</reference>
<evidence type="ECO:0000256" key="5">
    <source>
        <dbReference type="ARBA" id="ARBA00023038"/>
    </source>
</evidence>
<organism evidence="15 16">
    <name type="scientific">Caloenas nicobarica</name>
    <name type="common">Nicobar pigeon</name>
    <dbReference type="NCBI Taxonomy" id="187106"/>
    <lineage>
        <taxon>Eukaryota</taxon>
        <taxon>Metazoa</taxon>
        <taxon>Chordata</taxon>
        <taxon>Craniata</taxon>
        <taxon>Vertebrata</taxon>
        <taxon>Euteleostomi</taxon>
        <taxon>Archelosauria</taxon>
        <taxon>Archosauria</taxon>
        <taxon>Dinosauria</taxon>
        <taxon>Saurischia</taxon>
        <taxon>Theropoda</taxon>
        <taxon>Coelurosauria</taxon>
        <taxon>Aves</taxon>
        <taxon>Neognathae</taxon>
        <taxon>Neoaves</taxon>
        <taxon>Columbimorphae</taxon>
        <taxon>Columbiformes</taxon>
        <taxon>Columbidae</taxon>
        <taxon>Caloenas</taxon>
    </lineage>
</organism>
<dbReference type="PROSITE" id="PS00027">
    <property type="entry name" value="HOMEOBOX_1"/>
    <property type="match status" value="1"/>
</dbReference>
<dbReference type="PANTHER" id="PTHR24208">
    <property type="entry name" value="LIM/HOMEOBOX PROTEIN LHX"/>
    <property type="match status" value="1"/>
</dbReference>
<dbReference type="AlphaFoldDB" id="A0A7K6T817"/>
<dbReference type="PROSITE" id="PS50071">
    <property type="entry name" value="HOMEOBOX_2"/>
    <property type="match status" value="1"/>
</dbReference>
<dbReference type="FunFam" id="1.10.10.60:FF:000027">
    <property type="entry name" value="LIM/homeobox protein Lhx9"/>
    <property type="match status" value="1"/>
</dbReference>
<dbReference type="Pfam" id="PF00412">
    <property type="entry name" value="LIM"/>
    <property type="match status" value="2"/>
</dbReference>
<feature type="compositionally biased region" description="Polar residues" evidence="12">
    <location>
        <begin position="349"/>
        <end position="366"/>
    </location>
</feature>
<comment type="subcellular location">
    <subcellularLocation>
        <location evidence="1 9 11">Nucleus</location>
    </subcellularLocation>
</comment>
<protein>
    <submittedName>
        <fullName evidence="15">LHX2 protein</fullName>
    </submittedName>
</protein>
<dbReference type="InterPro" id="IPR001356">
    <property type="entry name" value="HD"/>
</dbReference>
<dbReference type="SUPFAM" id="SSF46689">
    <property type="entry name" value="Homeodomain-like"/>
    <property type="match status" value="1"/>
</dbReference>
<evidence type="ECO:0000256" key="12">
    <source>
        <dbReference type="SAM" id="MobiDB-lite"/>
    </source>
</evidence>
<evidence type="ECO:0000256" key="9">
    <source>
        <dbReference type="PROSITE-ProRule" id="PRU00108"/>
    </source>
</evidence>
<dbReference type="Pfam" id="PF00046">
    <property type="entry name" value="Homeodomain"/>
    <property type="match status" value="1"/>
</dbReference>
<evidence type="ECO:0000256" key="1">
    <source>
        <dbReference type="ARBA" id="ARBA00004123"/>
    </source>
</evidence>
<proteinExistence type="predicted"/>
<comment type="caution">
    <text evidence="15">The sequence shown here is derived from an EMBL/GenBank/DDBJ whole genome shotgun (WGS) entry which is preliminary data.</text>
</comment>
<name>A0A7K6T817_CALNI</name>
<dbReference type="PROSITE" id="PS50023">
    <property type="entry name" value="LIM_DOMAIN_2"/>
    <property type="match status" value="2"/>
</dbReference>
<dbReference type="PANTHER" id="PTHR24208:SF80">
    <property type="entry name" value="LIM_HOMEOBOX PROTEIN LHX2"/>
    <property type="match status" value="1"/>
</dbReference>
<keyword evidence="4 10" id="KW-0862">Zinc</keyword>
<dbReference type="FunFam" id="2.10.110.10:FF:000039">
    <property type="entry name" value="LIM/homeobox protein Lhx9 isoform 2"/>
    <property type="match status" value="1"/>
</dbReference>
<evidence type="ECO:0000313" key="16">
    <source>
        <dbReference type="Proteomes" id="UP000546235"/>
    </source>
</evidence>
<evidence type="ECO:0000259" key="13">
    <source>
        <dbReference type="PROSITE" id="PS50023"/>
    </source>
</evidence>
<keyword evidence="6 9" id="KW-0238">DNA-binding</keyword>
<dbReference type="Proteomes" id="UP000546235">
    <property type="component" value="Unassembled WGS sequence"/>
</dbReference>
<evidence type="ECO:0000256" key="11">
    <source>
        <dbReference type="RuleBase" id="RU000682"/>
    </source>
</evidence>
<feature type="domain" description="LIM zinc-binding" evidence="13">
    <location>
        <begin position="79"/>
        <end position="140"/>
    </location>
</feature>
<dbReference type="SMART" id="SM00132">
    <property type="entry name" value="LIM"/>
    <property type="match status" value="2"/>
</dbReference>
<dbReference type="CDD" id="cd00086">
    <property type="entry name" value="homeodomain"/>
    <property type="match status" value="1"/>
</dbReference>
<dbReference type="GO" id="GO:0046872">
    <property type="term" value="F:metal ion binding"/>
    <property type="evidence" value="ECO:0007669"/>
    <property type="project" value="UniProtKB-KW"/>
</dbReference>
<evidence type="ECO:0000256" key="7">
    <source>
        <dbReference type="ARBA" id="ARBA00023155"/>
    </source>
</evidence>
<evidence type="ECO:0000256" key="10">
    <source>
        <dbReference type="PROSITE-ProRule" id="PRU00125"/>
    </source>
</evidence>
<dbReference type="EMBL" id="VZSB01002451">
    <property type="protein sequence ID" value="NWX06583.1"/>
    <property type="molecule type" value="Genomic_DNA"/>
</dbReference>
<feature type="DNA-binding region" description="Homeobox" evidence="9">
    <location>
        <begin position="287"/>
        <end position="346"/>
    </location>
</feature>
<dbReference type="CDD" id="cd09377">
    <property type="entry name" value="LIM2_Lhx2_Lhx9"/>
    <property type="match status" value="1"/>
</dbReference>